<accession>A0ACB8BD11</accession>
<evidence type="ECO:0000313" key="1">
    <source>
        <dbReference type="EMBL" id="KAH7923591.1"/>
    </source>
</evidence>
<keyword evidence="2" id="KW-1185">Reference proteome</keyword>
<name>A0ACB8BD11_9AGAM</name>
<sequence length="153" mass="17149">GSAYNPPRDALDLYTPRFVKGRGHTKVGLCPVCAESPARGGAGKHMWLSMKFSAFNYHMQYSHGISALTSRPFSPPVAFRVTPRRNPGKYERARILEGRCHHCRKWVAVEGVKDLEVKVKEMFWWKHAAACHQGSTLPGEGGCHVEDEVFARV</sequence>
<feature type="non-terminal residue" evidence="1">
    <location>
        <position position="153"/>
    </location>
</feature>
<dbReference type="EMBL" id="MU266448">
    <property type="protein sequence ID" value="KAH7923591.1"/>
    <property type="molecule type" value="Genomic_DNA"/>
</dbReference>
<evidence type="ECO:0000313" key="2">
    <source>
        <dbReference type="Proteomes" id="UP000790709"/>
    </source>
</evidence>
<dbReference type="Proteomes" id="UP000790709">
    <property type="component" value="Unassembled WGS sequence"/>
</dbReference>
<protein>
    <submittedName>
        <fullName evidence="1">Uncharacterized protein</fullName>
    </submittedName>
</protein>
<feature type="non-terminal residue" evidence="1">
    <location>
        <position position="1"/>
    </location>
</feature>
<comment type="caution">
    <text evidence="1">The sequence shown here is derived from an EMBL/GenBank/DDBJ whole genome shotgun (WGS) entry which is preliminary data.</text>
</comment>
<proteinExistence type="predicted"/>
<organism evidence="1 2">
    <name type="scientific">Leucogyrophana mollusca</name>
    <dbReference type="NCBI Taxonomy" id="85980"/>
    <lineage>
        <taxon>Eukaryota</taxon>
        <taxon>Fungi</taxon>
        <taxon>Dikarya</taxon>
        <taxon>Basidiomycota</taxon>
        <taxon>Agaricomycotina</taxon>
        <taxon>Agaricomycetes</taxon>
        <taxon>Agaricomycetidae</taxon>
        <taxon>Boletales</taxon>
        <taxon>Boletales incertae sedis</taxon>
        <taxon>Leucogyrophana</taxon>
    </lineage>
</organism>
<reference evidence="1" key="1">
    <citation type="journal article" date="2021" name="New Phytol.">
        <title>Evolutionary innovations through gain and loss of genes in the ectomycorrhizal Boletales.</title>
        <authorList>
            <person name="Wu G."/>
            <person name="Miyauchi S."/>
            <person name="Morin E."/>
            <person name="Kuo A."/>
            <person name="Drula E."/>
            <person name="Varga T."/>
            <person name="Kohler A."/>
            <person name="Feng B."/>
            <person name="Cao Y."/>
            <person name="Lipzen A."/>
            <person name="Daum C."/>
            <person name="Hundley H."/>
            <person name="Pangilinan J."/>
            <person name="Johnson J."/>
            <person name="Barry K."/>
            <person name="LaButti K."/>
            <person name="Ng V."/>
            <person name="Ahrendt S."/>
            <person name="Min B."/>
            <person name="Choi I.G."/>
            <person name="Park H."/>
            <person name="Plett J.M."/>
            <person name="Magnuson J."/>
            <person name="Spatafora J.W."/>
            <person name="Nagy L.G."/>
            <person name="Henrissat B."/>
            <person name="Grigoriev I.V."/>
            <person name="Yang Z.L."/>
            <person name="Xu J."/>
            <person name="Martin F.M."/>
        </authorList>
    </citation>
    <scope>NUCLEOTIDE SEQUENCE</scope>
    <source>
        <strain evidence="1">KUC20120723A-06</strain>
    </source>
</reference>
<gene>
    <name evidence="1" type="ORF">BV22DRAFT_984174</name>
</gene>